<feature type="transmembrane region" description="Helical" evidence="2">
    <location>
        <begin position="340"/>
        <end position="363"/>
    </location>
</feature>
<feature type="transmembrane region" description="Helical" evidence="2">
    <location>
        <begin position="89"/>
        <end position="110"/>
    </location>
</feature>
<reference evidence="3" key="1">
    <citation type="journal article" date="2014" name="Int. J. Syst. Evol. Microbiol.">
        <title>Complete genome sequence of Corynebacterium casei LMG S-19264T (=DSM 44701T), isolated from a smear-ripened cheese.</title>
        <authorList>
            <consortium name="US DOE Joint Genome Institute (JGI-PGF)"/>
            <person name="Walter F."/>
            <person name="Albersmeier A."/>
            <person name="Kalinowski J."/>
            <person name="Ruckert C."/>
        </authorList>
    </citation>
    <scope>NUCLEOTIDE SEQUENCE</scope>
    <source>
        <strain evidence="3">JCM 3131</strain>
    </source>
</reference>
<dbReference type="EMBL" id="BMQK01000010">
    <property type="protein sequence ID" value="GGQ68956.1"/>
    <property type="molecule type" value="Genomic_DNA"/>
</dbReference>
<keyword evidence="2" id="KW-1133">Transmembrane helix</keyword>
<evidence type="ECO:0000256" key="1">
    <source>
        <dbReference type="SAM" id="MobiDB-lite"/>
    </source>
</evidence>
<dbReference type="Proteomes" id="UP000620156">
    <property type="component" value="Unassembled WGS sequence"/>
</dbReference>
<feature type="region of interest" description="Disordered" evidence="1">
    <location>
        <begin position="741"/>
        <end position="761"/>
    </location>
</feature>
<feature type="transmembrane region" description="Helical" evidence="2">
    <location>
        <begin position="130"/>
        <end position="152"/>
    </location>
</feature>
<feature type="transmembrane region" description="Helical" evidence="2">
    <location>
        <begin position="306"/>
        <end position="328"/>
    </location>
</feature>
<feature type="transmembrane region" description="Helical" evidence="2">
    <location>
        <begin position="260"/>
        <end position="286"/>
    </location>
</feature>
<keyword evidence="4" id="KW-1185">Reference proteome</keyword>
<evidence type="ECO:0000313" key="4">
    <source>
        <dbReference type="Proteomes" id="UP000620156"/>
    </source>
</evidence>
<protein>
    <recommendedName>
        <fullName evidence="5">LigA protein</fullName>
    </recommendedName>
</protein>
<accession>A0A918BI15</accession>
<reference evidence="3" key="2">
    <citation type="submission" date="2020-09" db="EMBL/GenBank/DDBJ databases">
        <authorList>
            <person name="Sun Q."/>
            <person name="Ohkuma M."/>
        </authorList>
    </citation>
    <scope>NUCLEOTIDE SEQUENCE</scope>
    <source>
        <strain evidence="3">JCM 3131</strain>
    </source>
</reference>
<keyword evidence="2" id="KW-0812">Transmembrane</keyword>
<feature type="transmembrane region" description="Helical" evidence="2">
    <location>
        <begin position="57"/>
        <end position="77"/>
    </location>
</feature>
<name>A0A918BI15_9ACTN</name>
<gene>
    <name evidence="3" type="ORF">GCM10010145_43360</name>
</gene>
<evidence type="ECO:0008006" key="5">
    <source>
        <dbReference type="Google" id="ProtNLM"/>
    </source>
</evidence>
<comment type="caution">
    <text evidence="3">The sequence shown here is derived from an EMBL/GenBank/DDBJ whole genome shotgun (WGS) entry which is preliminary data.</text>
</comment>
<keyword evidence="2" id="KW-0472">Membrane</keyword>
<proteinExistence type="predicted"/>
<evidence type="ECO:0000256" key="2">
    <source>
        <dbReference type="SAM" id="Phobius"/>
    </source>
</evidence>
<evidence type="ECO:0000313" key="3">
    <source>
        <dbReference type="EMBL" id="GGQ68956.1"/>
    </source>
</evidence>
<sequence length="761" mass="82291">MLLALLVVVGSPWVQRLLFDYYLDHHTWLFSDEKTAMFVRATFMPSWQYSPRYYDGVHHLVAADLMTLLLFAGIVLLPSRLPARVPRWLRCVLGGVLASVLVNLLLWAAPDLVDPDAADWRFSGEVLGPLVRSALVFGLAVGLLLALLTAGAGRNGRTARRHVRPQGHGLVAPQERGRIGMQTVPTTVQRPMPVGSAPGDVTRYLCAAAYTDEGFADRVVEEVLADEAGAVAPSPGVDLKAVVDHCLNAREIRHRRDLHLTGAFVLLALTAPLWLVLAMVLLNITRSAGVRPSLAVRGRTHPERRALVKTGITAGFAVLLAFYIGAVVSSVPMPAFVSWLFGAYLAGVPAALAALCALAFAYATVVRHDLGIDRLLRTTLTRGTFGRMRSARPGRPRPQWIADRIAAVAEAQEGNVTVYSGYTPWIGYSETRSKWLLTVPLLPADDPVGTKARPAAPRPFTVTELVGHVRERLQAAAAHGAAGDTAEAGAGALGSLVVEDRIFVNGTTVKGDERFAGTSRRTPAVRLSAETVEQIMLRPTGTARHCLAVHVPLWGGDVVPSVLLHFATTGRTLHLHIDVHVLGPVHGAYHSVDRLRGDLTPEARRGLLMDALGHTGRALFGAPFRVRRHASLDARHRRRTVDELKAMRQDPLYDHGARVSIREMALSPEYHNYFQVVDADEITLMVERHTLAAMREFLDSHGYDTADFRAQQQTILNQGVIQQGGTSIIGNQAIGTGATATQNLPQQSGAAAPSPAGGSTT</sequence>
<feature type="compositionally biased region" description="Low complexity" evidence="1">
    <location>
        <begin position="745"/>
        <end position="761"/>
    </location>
</feature>
<organism evidence="3 4">
    <name type="scientific">Streptomyces ruber</name>
    <dbReference type="NCBI Taxonomy" id="83378"/>
    <lineage>
        <taxon>Bacteria</taxon>
        <taxon>Bacillati</taxon>
        <taxon>Actinomycetota</taxon>
        <taxon>Actinomycetes</taxon>
        <taxon>Kitasatosporales</taxon>
        <taxon>Streptomycetaceae</taxon>
        <taxon>Streptomyces</taxon>
    </lineage>
</organism>
<dbReference type="AlphaFoldDB" id="A0A918BI15"/>